<organism evidence="1">
    <name type="scientific">bioreactor metagenome</name>
    <dbReference type="NCBI Taxonomy" id="1076179"/>
    <lineage>
        <taxon>unclassified sequences</taxon>
        <taxon>metagenomes</taxon>
        <taxon>ecological metagenomes</taxon>
    </lineage>
</organism>
<sequence length="173" mass="19526">MSYACFQHRDAVFVCHFDRILVLDAAAWLNDCFDAVFGSILYAVVHREEGITRQYSAFDGVGRFGLLDGNFDGSDTVHLACADADCLFAVCQYDGVALHVFNDFPGEIHCFHFVFSRLTFGHDFPISRYVFCVDVLRLFQHAAQYGDEFFSACFCSREIQSHDADIFLLGQNG</sequence>
<protein>
    <submittedName>
        <fullName evidence="1">Uncharacterized protein</fullName>
    </submittedName>
</protein>
<proteinExistence type="predicted"/>
<gene>
    <name evidence="1" type="ORF">SDC9_115532</name>
</gene>
<dbReference type="AlphaFoldDB" id="A0A645BU49"/>
<comment type="caution">
    <text evidence="1">The sequence shown here is derived from an EMBL/GenBank/DDBJ whole genome shotgun (WGS) entry which is preliminary data.</text>
</comment>
<name>A0A645BU49_9ZZZZ</name>
<evidence type="ECO:0000313" key="1">
    <source>
        <dbReference type="EMBL" id="MPM68598.1"/>
    </source>
</evidence>
<accession>A0A645BU49</accession>
<reference evidence="1" key="1">
    <citation type="submission" date="2019-08" db="EMBL/GenBank/DDBJ databases">
        <authorList>
            <person name="Kucharzyk K."/>
            <person name="Murdoch R.W."/>
            <person name="Higgins S."/>
            <person name="Loffler F."/>
        </authorList>
    </citation>
    <scope>NUCLEOTIDE SEQUENCE</scope>
</reference>
<dbReference type="EMBL" id="VSSQ01022343">
    <property type="protein sequence ID" value="MPM68598.1"/>
    <property type="molecule type" value="Genomic_DNA"/>
</dbReference>